<dbReference type="RefSeq" id="WP_119973871.1">
    <property type="nucleotide sequence ID" value="NZ_CP032416.1"/>
</dbReference>
<name>A0A386H6J3_9CLOT</name>
<dbReference type="NCBIfam" id="NF038093">
    <property type="entry name" value="GrdX"/>
    <property type="match status" value="1"/>
</dbReference>
<protein>
    <submittedName>
        <fullName evidence="1">GrdX protein</fullName>
    </submittedName>
</protein>
<proteinExistence type="predicted"/>
<dbReference type="EMBL" id="CP032416">
    <property type="protein sequence ID" value="AYD41224.1"/>
    <property type="molecule type" value="Genomic_DNA"/>
</dbReference>
<keyword evidence="2" id="KW-1185">Reference proteome</keyword>
<reference evidence="1 2" key="1">
    <citation type="journal article" date="2019" name="Int. J. Syst. Evol. Microbiol.">
        <title>Clostridium fermenticellae sp. nov., isolated from the mud in a fermentation cellar for the production of the Chinese liquor, baijiu.</title>
        <authorList>
            <person name="Xu P.X."/>
            <person name="Chai L.J."/>
            <person name="Qiu T."/>
            <person name="Zhang X.J."/>
            <person name="Lu Z.M."/>
            <person name="Xiao C."/>
            <person name="Wang S.T."/>
            <person name="Shen C.H."/>
            <person name="Shi J.S."/>
            <person name="Xu Z.H."/>
        </authorList>
    </citation>
    <scope>NUCLEOTIDE SEQUENCE [LARGE SCALE GENOMIC DNA]</scope>
    <source>
        <strain evidence="1 2">JN500901</strain>
    </source>
</reference>
<dbReference type="AlphaFoldDB" id="A0A386H6J3"/>
<dbReference type="OrthoDB" id="9815289at2"/>
<evidence type="ECO:0000313" key="1">
    <source>
        <dbReference type="EMBL" id="AYD41224.1"/>
    </source>
</evidence>
<dbReference type="KEGG" id="cfer:D4Z93_12160"/>
<accession>A0A386H6J3</accession>
<evidence type="ECO:0000313" key="2">
    <source>
        <dbReference type="Proteomes" id="UP000266301"/>
    </source>
</evidence>
<dbReference type="InterPro" id="IPR047735">
    <property type="entry name" value="GrdX-like"/>
</dbReference>
<organism evidence="1 2">
    <name type="scientific">Clostridium fermenticellae</name>
    <dbReference type="NCBI Taxonomy" id="2068654"/>
    <lineage>
        <taxon>Bacteria</taxon>
        <taxon>Bacillati</taxon>
        <taxon>Bacillota</taxon>
        <taxon>Clostridia</taxon>
        <taxon>Eubacteriales</taxon>
        <taxon>Clostridiaceae</taxon>
        <taxon>Clostridium</taxon>
    </lineage>
</organism>
<sequence length="125" mass="14463">MIGEVIIVTNNPLSKDKLRAKHEIHFVEGGVMKVLETARDYIHCGHNLLTHPLMGSVKPNETPYKTIVLSKNSRKSVDFKSLQYIEDSINTTQKFTRNYNTPHWNDKILTDFSLIDYDLIRNAFE</sequence>
<dbReference type="Proteomes" id="UP000266301">
    <property type="component" value="Chromosome"/>
</dbReference>
<gene>
    <name evidence="1" type="ORF">D4Z93_12160</name>
</gene>